<dbReference type="GO" id="GO:0005829">
    <property type="term" value="C:cytosol"/>
    <property type="evidence" value="ECO:0007669"/>
    <property type="project" value="TreeGrafter"/>
</dbReference>
<dbReference type="PANTHER" id="PTHR43691:SF11">
    <property type="entry name" value="FI09636P-RELATED"/>
    <property type="match status" value="1"/>
</dbReference>
<proteinExistence type="predicted"/>
<dbReference type="OrthoDB" id="7945729at2"/>
<feature type="domain" description="Nucleoside phosphorylase" evidence="4">
    <location>
        <begin position="55"/>
        <end position="232"/>
    </location>
</feature>
<evidence type="ECO:0000256" key="3">
    <source>
        <dbReference type="ARBA" id="ARBA00048447"/>
    </source>
</evidence>
<dbReference type="Proteomes" id="UP000037392">
    <property type="component" value="Unassembled WGS sequence"/>
</dbReference>
<evidence type="ECO:0000256" key="2">
    <source>
        <dbReference type="ARBA" id="ARBA00021980"/>
    </source>
</evidence>
<dbReference type="GeneID" id="93164281"/>
<gene>
    <name evidence="5" type="ORF">HMPREF9470_04777</name>
</gene>
<dbReference type="PANTHER" id="PTHR43691">
    <property type="entry name" value="URIDINE PHOSPHORYLASE"/>
    <property type="match status" value="1"/>
</dbReference>
<evidence type="ECO:0000313" key="6">
    <source>
        <dbReference type="Proteomes" id="UP000037392"/>
    </source>
</evidence>
<dbReference type="InterPro" id="IPR000845">
    <property type="entry name" value="Nucleoside_phosphorylase_d"/>
</dbReference>
<sequence length="272" mass="29740">MAAVFNNFQEDTNAFINPGDLTKEISGFPQICISTFSENIINHFIETNEARIIAHLYSSNGAIPVYAVKYADMTFGLFLSRVGAPACVAGLEEIIALGAKGIVLFGCCGVLNQSVVQNKIIIPLSAVRDEGTSYHYIPSSEEISADSSSVNLTTRCLEQHGIPYVAGKVWTTDAIYRETIGLIEERKKQGCIAVDMECSASLAVSKFRNVPVIPFLFGADHLDSDRWEPRDLTDYGRHLSDKYIAIALEIALVLGETVKSAETKKPDLLSEI</sequence>
<dbReference type="GO" id="GO:0004850">
    <property type="term" value="F:uridine phosphorylase activity"/>
    <property type="evidence" value="ECO:0007669"/>
    <property type="project" value="UniProtKB-EC"/>
</dbReference>
<protein>
    <recommendedName>
        <fullName evidence="2">Uridine phosphorylase</fullName>
        <ecNumber evidence="1">2.4.2.3</ecNumber>
    </recommendedName>
</protein>
<accession>A0A0J9BQP8</accession>
<comment type="catalytic activity">
    <reaction evidence="3">
        <text>uridine + phosphate = alpha-D-ribose 1-phosphate + uracil</text>
        <dbReference type="Rhea" id="RHEA:24388"/>
        <dbReference type="ChEBI" id="CHEBI:16704"/>
        <dbReference type="ChEBI" id="CHEBI:17568"/>
        <dbReference type="ChEBI" id="CHEBI:43474"/>
        <dbReference type="ChEBI" id="CHEBI:57720"/>
        <dbReference type="EC" id="2.4.2.3"/>
    </reaction>
</comment>
<evidence type="ECO:0000256" key="1">
    <source>
        <dbReference type="ARBA" id="ARBA00011888"/>
    </source>
</evidence>
<dbReference type="SUPFAM" id="SSF53167">
    <property type="entry name" value="Purine and uridine phosphorylases"/>
    <property type="match status" value="1"/>
</dbReference>
<evidence type="ECO:0000313" key="5">
    <source>
        <dbReference type="EMBL" id="KMW14471.1"/>
    </source>
</evidence>
<dbReference type="Pfam" id="PF01048">
    <property type="entry name" value="PNP_UDP_1"/>
    <property type="match status" value="1"/>
</dbReference>
<dbReference type="PATRIC" id="fig|742734.4.peg.5115"/>
<dbReference type="Gene3D" id="3.40.50.1580">
    <property type="entry name" value="Nucleoside phosphorylase domain"/>
    <property type="match status" value="1"/>
</dbReference>
<dbReference type="EC" id="2.4.2.3" evidence="1"/>
<comment type="caution">
    <text evidence="5">The sequence shown here is derived from an EMBL/GenBank/DDBJ whole genome shotgun (WGS) entry which is preliminary data.</text>
</comment>
<reference evidence="5 6" key="1">
    <citation type="submission" date="2011-04" db="EMBL/GenBank/DDBJ databases">
        <title>The Genome Sequence of Clostridium citroniae WAL-19142.</title>
        <authorList>
            <consortium name="The Broad Institute Genome Sequencing Platform"/>
            <person name="Earl A."/>
            <person name="Ward D."/>
            <person name="Feldgarden M."/>
            <person name="Gevers D."/>
            <person name="Warren Y.A."/>
            <person name="Tyrrell K.L."/>
            <person name="Citron D.M."/>
            <person name="Goldstein E.J."/>
            <person name="Daigneault M."/>
            <person name="Allen-Vercoe E."/>
            <person name="Young S.K."/>
            <person name="Zeng Q."/>
            <person name="Gargeya S."/>
            <person name="Fitzgerald M."/>
            <person name="Haas B."/>
            <person name="Abouelleil A."/>
            <person name="Alvarado L."/>
            <person name="Arachchi H.M."/>
            <person name="Berlin A."/>
            <person name="Brown A."/>
            <person name="Chapman S.B."/>
            <person name="Chen Z."/>
            <person name="Dunbar C."/>
            <person name="Freedman E."/>
            <person name="Gearin G."/>
            <person name="Gellesch M."/>
            <person name="Goldberg J."/>
            <person name="Griggs A."/>
            <person name="Gujja S."/>
            <person name="Heilman E.R."/>
            <person name="Heiman D."/>
            <person name="Howarth C."/>
            <person name="Larson L."/>
            <person name="Lui A."/>
            <person name="MacDonald P.J."/>
            <person name="Mehta T."/>
            <person name="Montmayeur A."/>
            <person name="Murphy C."/>
            <person name="Neiman D."/>
            <person name="Pearson M."/>
            <person name="Priest M."/>
            <person name="Roberts A."/>
            <person name="Saif S."/>
            <person name="Shea T."/>
            <person name="Shenoy N."/>
            <person name="Sisk P."/>
            <person name="Stolte C."/>
            <person name="Sykes S."/>
            <person name="White J."/>
            <person name="Yandava C."/>
            <person name="Wortman J."/>
            <person name="Nusbaum C."/>
            <person name="Birren B."/>
        </authorList>
    </citation>
    <scope>NUCLEOTIDE SEQUENCE [LARGE SCALE GENOMIC DNA]</scope>
    <source>
        <strain evidence="5 6">WAL-19142</strain>
    </source>
</reference>
<evidence type="ECO:0000259" key="4">
    <source>
        <dbReference type="Pfam" id="PF01048"/>
    </source>
</evidence>
<dbReference type="EMBL" id="ADLK01000037">
    <property type="protein sequence ID" value="KMW14471.1"/>
    <property type="molecule type" value="Genomic_DNA"/>
</dbReference>
<organism evidence="5 6">
    <name type="scientific">[Clostridium] citroniae WAL-19142</name>
    <dbReference type="NCBI Taxonomy" id="742734"/>
    <lineage>
        <taxon>Bacteria</taxon>
        <taxon>Bacillati</taxon>
        <taxon>Bacillota</taxon>
        <taxon>Clostridia</taxon>
        <taxon>Lachnospirales</taxon>
        <taxon>Lachnospiraceae</taxon>
        <taxon>Enterocloster</taxon>
    </lineage>
</organism>
<dbReference type="GO" id="GO:0004731">
    <property type="term" value="F:purine-nucleoside phosphorylase activity"/>
    <property type="evidence" value="ECO:0007669"/>
    <property type="project" value="TreeGrafter"/>
</dbReference>
<dbReference type="RefSeq" id="WP_048930872.1">
    <property type="nucleotide sequence ID" value="NZ_KQ235883.1"/>
</dbReference>
<dbReference type="AlphaFoldDB" id="A0A0J9BQP8"/>
<dbReference type="GO" id="GO:0006152">
    <property type="term" value="P:purine nucleoside catabolic process"/>
    <property type="evidence" value="ECO:0007669"/>
    <property type="project" value="TreeGrafter"/>
</dbReference>
<name>A0A0J9BQP8_9FIRM</name>
<dbReference type="InterPro" id="IPR035994">
    <property type="entry name" value="Nucleoside_phosphorylase_sf"/>
</dbReference>
<dbReference type="CDD" id="cd09007">
    <property type="entry name" value="NP-I_spr0068"/>
    <property type="match status" value="1"/>
</dbReference>